<keyword evidence="2" id="KW-1185">Reference proteome</keyword>
<gene>
    <name evidence="1" type="ORF">KIN20_020119</name>
</gene>
<dbReference type="EMBL" id="JAHQIW010004068">
    <property type="protein sequence ID" value="KAJ1360978.1"/>
    <property type="molecule type" value="Genomic_DNA"/>
</dbReference>
<dbReference type="AlphaFoldDB" id="A0AAD5MSF7"/>
<comment type="caution">
    <text evidence="1">The sequence shown here is derived from an EMBL/GenBank/DDBJ whole genome shotgun (WGS) entry which is preliminary data.</text>
</comment>
<organism evidence="1 2">
    <name type="scientific">Parelaphostrongylus tenuis</name>
    <name type="common">Meningeal worm</name>
    <dbReference type="NCBI Taxonomy" id="148309"/>
    <lineage>
        <taxon>Eukaryota</taxon>
        <taxon>Metazoa</taxon>
        <taxon>Ecdysozoa</taxon>
        <taxon>Nematoda</taxon>
        <taxon>Chromadorea</taxon>
        <taxon>Rhabditida</taxon>
        <taxon>Rhabditina</taxon>
        <taxon>Rhabditomorpha</taxon>
        <taxon>Strongyloidea</taxon>
        <taxon>Metastrongylidae</taxon>
        <taxon>Parelaphostrongylus</taxon>
    </lineage>
</organism>
<protein>
    <submittedName>
        <fullName evidence="1">Uncharacterized protein</fullName>
    </submittedName>
</protein>
<evidence type="ECO:0000313" key="2">
    <source>
        <dbReference type="Proteomes" id="UP001196413"/>
    </source>
</evidence>
<evidence type="ECO:0000313" key="1">
    <source>
        <dbReference type="EMBL" id="KAJ1360978.1"/>
    </source>
</evidence>
<accession>A0AAD5MSF7</accession>
<name>A0AAD5MSF7_PARTN</name>
<reference evidence="1" key="1">
    <citation type="submission" date="2021-06" db="EMBL/GenBank/DDBJ databases">
        <title>Parelaphostrongylus tenuis whole genome reference sequence.</title>
        <authorList>
            <person name="Garwood T.J."/>
            <person name="Larsen P.A."/>
            <person name="Fountain-Jones N.M."/>
            <person name="Garbe J.R."/>
            <person name="Macchietto M.G."/>
            <person name="Kania S.A."/>
            <person name="Gerhold R.W."/>
            <person name="Richards J.E."/>
            <person name="Wolf T.M."/>
        </authorList>
    </citation>
    <scope>NUCLEOTIDE SEQUENCE</scope>
    <source>
        <strain evidence="1">MNPRO001-30</strain>
        <tissue evidence="1">Meninges</tissue>
    </source>
</reference>
<dbReference type="Proteomes" id="UP001196413">
    <property type="component" value="Unassembled WGS sequence"/>
</dbReference>
<sequence>MILSRSNNAPDETQACVPLGSAAFIERGYDRVVLTQIPARILVDKINLVQLAVNEVNAVECSPVLTANGGRESRKTVHKQDNPHKGITLCKEKLTKKHIVGKKNYTCKIHEVNAVECSPCSSATVDVGIRNVETPPLAALNR</sequence>
<proteinExistence type="predicted"/>